<dbReference type="PANTHER" id="PTHR32182:SF22">
    <property type="entry name" value="ATP-DEPENDENT ENDONUCLEASE, OLD FAMILY-RELATED"/>
    <property type="match status" value="1"/>
</dbReference>
<dbReference type="PANTHER" id="PTHR32182">
    <property type="entry name" value="DNA REPLICATION AND REPAIR PROTEIN RECF"/>
    <property type="match status" value="1"/>
</dbReference>
<dbReference type="EMBL" id="BART01010533">
    <property type="protein sequence ID" value="GAG89330.1"/>
    <property type="molecule type" value="Genomic_DNA"/>
</dbReference>
<comment type="caution">
    <text evidence="2">The sequence shown here is derived from an EMBL/GenBank/DDBJ whole genome shotgun (WGS) entry which is preliminary data.</text>
</comment>
<dbReference type="Pfam" id="PF02463">
    <property type="entry name" value="SMC_N"/>
    <property type="match status" value="1"/>
</dbReference>
<dbReference type="InterPro" id="IPR003395">
    <property type="entry name" value="RecF/RecN/SMC_N"/>
</dbReference>
<dbReference type="SUPFAM" id="SSF52540">
    <property type="entry name" value="P-loop containing nucleoside triphosphate hydrolases"/>
    <property type="match status" value="1"/>
</dbReference>
<sequence length="73" mass="8062">MTGFKSFGDRTVTIRLSSGFTCIVGPNGAGKSNIIDALTFALGRLRKKTMRAKSLEANRNDFEGFQRFLDCLN</sequence>
<dbReference type="AlphaFoldDB" id="X1B2X7"/>
<evidence type="ECO:0000313" key="2">
    <source>
        <dbReference type="EMBL" id="GAG89330.1"/>
    </source>
</evidence>
<protein>
    <recommendedName>
        <fullName evidence="1">RecF/RecN/SMC N-terminal domain-containing protein</fullName>
    </recommendedName>
</protein>
<name>X1B2X7_9ZZZZ</name>
<evidence type="ECO:0000259" key="1">
    <source>
        <dbReference type="Pfam" id="PF02463"/>
    </source>
</evidence>
<feature type="domain" description="RecF/RecN/SMC N-terminal" evidence="1">
    <location>
        <begin position="2"/>
        <end position="56"/>
    </location>
</feature>
<reference evidence="2" key="1">
    <citation type="journal article" date="2014" name="Front. Microbiol.">
        <title>High frequency of phylogenetically diverse reductive dehalogenase-homologous genes in deep subseafloor sedimentary metagenomes.</title>
        <authorList>
            <person name="Kawai M."/>
            <person name="Futagami T."/>
            <person name="Toyoda A."/>
            <person name="Takaki Y."/>
            <person name="Nishi S."/>
            <person name="Hori S."/>
            <person name="Arai W."/>
            <person name="Tsubouchi T."/>
            <person name="Morono Y."/>
            <person name="Uchiyama I."/>
            <person name="Ito T."/>
            <person name="Fujiyama A."/>
            <person name="Inagaki F."/>
            <person name="Takami H."/>
        </authorList>
    </citation>
    <scope>NUCLEOTIDE SEQUENCE</scope>
    <source>
        <strain evidence="2">Expedition CK06-06</strain>
    </source>
</reference>
<gene>
    <name evidence="2" type="ORF">S01H4_22856</name>
</gene>
<dbReference type="GO" id="GO:0006302">
    <property type="term" value="P:double-strand break repair"/>
    <property type="evidence" value="ECO:0007669"/>
    <property type="project" value="TreeGrafter"/>
</dbReference>
<dbReference type="InterPro" id="IPR027417">
    <property type="entry name" value="P-loop_NTPase"/>
</dbReference>
<dbReference type="GO" id="GO:0000731">
    <property type="term" value="P:DNA synthesis involved in DNA repair"/>
    <property type="evidence" value="ECO:0007669"/>
    <property type="project" value="TreeGrafter"/>
</dbReference>
<accession>X1B2X7</accession>
<organism evidence="2">
    <name type="scientific">marine sediment metagenome</name>
    <dbReference type="NCBI Taxonomy" id="412755"/>
    <lineage>
        <taxon>unclassified sequences</taxon>
        <taxon>metagenomes</taxon>
        <taxon>ecological metagenomes</taxon>
    </lineage>
</organism>
<proteinExistence type="predicted"/>
<dbReference type="Gene3D" id="3.40.50.300">
    <property type="entry name" value="P-loop containing nucleotide triphosphate hydrolases"/>
    <property type="match status" value="1"/>
</dbReference>